<evidence type="ECO:0000256" key="1">
    <source>
        <dbReference type="ARBA" id="ARBA00009437"/>
    </source>
</evidence>
<comment type="similarity">
    <text evidence="1">Belongs to the LysR transcriptional regulatory family.</text>
</comment>
<dbReference type="CDD" id="cd05466">
    <property type="entry name" value="PBP2_LTTR_substrate"/>
    <property type="match status" value="1"/>
</dbReference>
<dbReference type="InterPro" id="IPR050950">
    <property type="entry name" value="HTH-type_LysR_regulators"/>
</dbReference>
<dbReference type="SUPFAM" id="SSF53850">
    <property type="entry name" value="Periplasmic binding protein-like II"/>
    <property type="match status" value="1"/>
</dbReference>
<dbReference type="AlphaFoldDB" id="A0A212LNR8"/>
<name>A0A212LNR8_9FIRM</name>
<evidence type="ECO:0000313" key="6">
    <source>
        <dbReference type="EMBL" id="SCM79156.1"/>
    </source>
</evidence>
<reference evidence="6" key="1">
    <citation type="submission" date="2016-08" db="EMBL/GenBank/DDBJ databases">
        <authorList>
            <person name="Seilhamer J.J."/>
        </authorList>
    </citation>
    <scope>NUCLEOTIDE SEQUENCE</scope>
    <source>
        <strain evidence="6">86</strain>
    </source>
</reference>
<keyword evidence="3" id="KW-0238">DNA-binding</keyword>
<dbReference type="Pfam" id="PF03466">
    <property type="entry name" value="LysR_substrate"/>
    <property type="match status" value="1"/>
</dbReference>
<dbReference type="SUPFAM" id="SSF46785">
    <property type="entry name" value="Winged helix' DNA-binding domain"/>
    <property type="match status" value="1"/>
</dbReference>
<keyword evidence="4" id="KW-0804">Transcription</keyword>
<organism evidence="6">
    <name type="scientific">uncultured Sporomusa sp</name>
    <dbReference type="NCBI Taxonomy" id="307249"/>
    <lineage>
        <taxon>Bacteria</taxon>
        <taxon>Bacillati</taxon>
        <taxon>Bacillota</taxon>
        <taxon>Negativicutes</taxon>
        <taxon>Selenomonadales</taxon>
        <taxon>Sporomusaceae</taxon>
        <taxon>Sporomusa</taxon>
        <taxon>environmental samples</taxon>
    </lineage>
</organism>
<dbReference type="InterPro" id="IPR005119">
    <property type="entry name" value="LysR_subst-bd"/>
</dbReference>
<dbReference type="InterPro" id="IPR036390">
    <property type="entry name" value="WH_DNA-bd_sf"/>
</dbReference>
<proteinExistence type="inferred from homology"/>
<dbReference type="InterPro" id="IPR000847">
    <property type="entry name" value="LysR_HTH_N"/>
</dbReference>
<dbReference type="FunFam" id="1.10.10.10:FF:000001">
    <property type="entry name" value="LysR family transcriptional regulator"/>
    <property type="match status" value="1"/>
</dbReference>
<dbReference type="Pfam" id="PF00126">
    <property type="entry name" value="HTH_1"/>
    <property type="match status" value="1"/>
</dbReference>
<dbReference type="PANTHER" id="PTHR30419">
    <property type="entry name" value="HTH-TYPE TRANSCRIPTIONAL REGULATOR YBHD"/>
    <property type="match status" value="1"/>
</dbReference>
<protein>
    <recommendedName>
        <fullName evidence="5">HTH lysR-type domain-containing protein</fullName>
    </recommendedName>
</protein>
<dbReference type="GO" id="GO:0003700">
    <property type="term" value="F:DNA-binding transcription factor activity"/>
    <property type="evidence" value="ECO:0007669"/>
    <property type="project" value="InterPro"/>
</dbReference>
<evidence type="ECO:0000256" key="4">
    <source>
        <dbReference type="ARBA" id="ARBA00023163"/>
    </source>
</evidence>
<dbReference type="PROSITE" id="PS50931">
    <property type="entry name" value="HTH_LYSR"/>
    <property type="match status" value="1"/>
</dbReference>
<evidence type="ECO:0000256" key="3">
    <source>
        <dbReference type="ARBA" id="ARBA00023125"/>
    </source>
</evidence>
<accession>A0A212LNR8</accession>
<evidence type="ECO:0000256" key="2">
    <source>
        <dbReference type="ARBA" id="ARBA00023015"/>
    </source>
</evidence>
<gene>
    <name evidence="6" type="ORF">KL86SPO_20427</name>
</gene>
<dbReference type="PRINTS" id="PR00039">
    <property type="entry name" value="HTHLYSR"/>
</dbReference>
<dbReference type="GO" id="GO:0005829">
    <property type="term" value="C:cytosol"/>
    <property type="evidence" value="ECO:0007669"/>
    <property type="project" value="TreeGrafter"/>
</dbReference>
<dbReference type="EMBL" id="FMJE01000002">
    <property type="protein sequence ID" value="SCM79156.1"/>
    <property type="molecule type" value="Genomic_DNA"/>
</dbReference>
<dbReference type="GO" id="GO:0003677">
    <property type="term" value="F:DNA binding"/>
    <property type="evidence" value="ECO:0007669"/>
    <property type="project" value="UniProtKB-KW"/>
</dbReference>
<keyword evidence="2" id="KW-0805">Transcription regulation</keyword>
<dbReference type="RefSeq" id="WP_288183418.1">
    <property type="nucleotide sequence ID" value="NZ_LT608335.1"/>
</dbReference>
<evidence type="ECO:0000259" key="5">
    <source>
        <dbReference type="PROSITE" id="PS50931"/>
    </source>
</evidence>
<sequence>MDIRVLRYFLTVAREETISNAAKNLHVTQPTLSRQLMELEADLGVKLFLRGSGNRTITLTEEGMLLRKRAEEILDLVKKTESELVTPKERIGGNIHIGSGETHVISLLSREIKGIREEYPDIHFHFFSGNADNVTERLDNGLIDFGVLAEPSNISKYDSISLPVTDTWGLLMRKDHPLAEKTSIRAGDLWGIPLINSSQRLTSHTFSKWLKDDYEKLNLVATYTLLYNASLLVKDNIGCALCLDKIISTAEDSELCFRPLEPKLEARWHIVWKKYQVFSKAAEIFLKRLQEKFVR</sequence>
<dbReference type="Gene3D" id="3.40.190.290">
    <property type="match status" value="1"/>
</dbReference>
<dbReference type="InterPro" id="IPR036388">
    <property type="entry name" value="WH-like_DNA-bd_sf"/>
</dbReference>
<feature type="domain" description="HTH lysR-type" evidence="5">
    <location>
        <begin position="1"/>
        <end position="58"/>
    </location>
</feature>
<dbReference type="PANTHER" id="PTHR30419:SF8">
    <property type="entry name" value="NITROGEN ASSIMILATION TRANSCRIPTIONAL ACTIVATOR-RELATED"/>
    <property type="match status" value="1"/>
</dbReference>
<dbReference type="Gene3D" id="1.10.10.10">
    <property type="entry name" value="Winged helix-like DNA-binding domain superfamily/Winged helix DNA-binding domain"/>
    <property type="match status" value="1"/>
</dbReference>